<dbReference type="KEGG" id="cdep:91087251"/>
<feature type="compositionally biased region" description="Basic and acidic residues" evidence="1">
    <location>
        <begin position="384"/>
        <end position="394"/>
    </location>
</feature>
<dbReference type="AlphaFoldDB" id="A0AAJ8JSV3"/>
<feature type="region of interest" description="Disordered" evidence="1">
    <location>
        <begin position="198"/>
        <end position="221"/>
    </location>
</feature>
<dbReference type="GeneID" id="91087251"/>
<evidence type="ECO:0008006" key="4">
    <source>
        <dbReference type="Google" id="ProtNLM"/>
    </source>
</evidence>
<proteinExistence type="predicted"/>
<feature type="compositionally biased region" description="Polar residues" evidence="1">
    <location>
        <begin position="198"/>
        <end position="219"/>
    </location>
</feature>
<gene>
    <name evidence="2" type="ORF">L203_103040</name>
</gene>
<evidence type="ECO:0000313" key="3">
    <source>
        <dbReference type="Proteomes" id="UP000094043"/>
    </source>
</evidence>
<reference evidence="2" key="3">
    <citation type="submission" date="2024-01" db="EMBL/GenBank/DDBJ databases">
        <authorList>
            <person name="Coelho M.A."/>
            <person name="David-Palma M."/>
            <person name="Shea T."/>
            <person name="Sun S."/>
            <person name="Cuomo C.A."/>
            <person name="Heitman J."/>
        </authorList>
    </citation>
    <scope>NUCLEOTIDE SEQUENCE</scope>
    <source>
        <strain evidence="2">CBS 7841</strain>
    </source>
</reference>
<sequence length="541" mass="60211">MSDMEMYQAASTQQPAAICALKSPVDAIHVLEAVRLGLVPRVTRRLTGHERSFIRPGTVWVWEEEETNMRRWTDGRRWGASRVGGGGFLVYTESSESLSPPPRQEYGNGYYDVVRRPESLIKQTYSTTMTHPVTGKVKKFHVVAYSSKHNPQGDAHNPLPLPYQLPALRNLKVQSGVWPEWETRREVEYSNTRRVSNTNVRYEANPRSNPTTAVSSPVSHSYPAHELHTAYPSPYPRQDVYGRSLSSQFHSSPYVSPGPAPILEGTHHPIGKYPQPYQSPRRNSSDFSPAGSTGYPPRYTFQPQSVSGSYSTGSTSKRYHPYTQTSRAFDHRVISAPSIPAELSPNPAIPGEQVRDIEPYPQPWMNVPRGSPIPPYPHYLFRSDENGKDRHHYEGPPSSGVYDDYGETKYPFDKVYDSRRYSVASPEQALYAHRGMSSYGTSQPTTMSAPFINGSSQRSPKAPLASSMLNNATNSAGVTLPPLRSAFGEAGLSDSGTTTIKISPNSRRTAGEKMRGNLGKLEEGLYSNPPTRMYRHGGFVL</sequence>
<feature type="region of interest" description="Disordered" evidence="1">
    <location>
        <begin position="247"/>
        <end position="320"/>
    </location>
</feature>
<name>A0AAJ8JSV3_9TREE</name>
<feature type="compositionally biased region" description="Low complexity" evidence="1">
    <location>
        <begin position="305"/>
        <end position="316"/>
    </location>
</feature>
<feature type="compositionally biased region" description="Polar residues" evidence="1">
    <location>
        <begin position="276"/>
        <end position="291"/>
    </location>
</feature>
<dbReference type="PANTHER" id="PTHR28027">
    <property type="entry name" value="TRANSCRIPTIONAL REGULATOR MIT1"/>
    <property type="match status" value="1"/>
</dbReference>
<feature type="region of interest" description="Disordered" evidence="1">
    <location>
        <begin position="384"/>
        <end position="404"/>
    </location>
</feature>
<dbReference type="Pfam" id="PF09729">
    <property type="entry name" value="Gti1_Pac2"/>
    <property type="match status" value="1"/>
</dbReference>
<reference evidence="2" key="1">
    <citation type="submission" date="2016-06" db="EMBL/GenBank/DDBJ databases">
        <authorList>
            <person name="Cuomo C."/>
            <person name="Litvintseva A."/>
            <person name="Heitman J."/>
            <person name="Chen Y."/>
            <person name="Sun S."/>
            <person name="Springer D."/>
            <person name="Dromer F."/>
            <person name="Young S."/>
            <person name="Zeng Q."/>
            <person name="Chapman S."/>
            <person name="Gujja S."/>
            <person name="Saif S."/>
            <person name="Birren B."/>
        </authorList>
    </citation>
    <scope>NUCLEOTIDE SEQUENCE</scope>
    <source>
        <strain evidence="2">CBS 7841</strain>
    </source>
</reference>
<dbReference type="InterPro" id="IPR018608">
    <property type="entry name" value="Gti1/Pac2"/>
</dbReference>
<organism evidence="2 3">
    <name type="scientific">Cryptococcus depauperatus CBS 7841</name>
    <dbReference type="NCBI Taxonomy" id="1295531"/>
    <lineage>
        <taxon>Eukaryota</taxon>
        <taxon>Fungi</taxon>
        <taxon>Dikarya</taxon>
        <taxon>Basidiomycota</taxon>
        <taxon>Agaricomycotina</taxon>
        <taxon>Tremellomycetes</taxon>
        <taxon>Tremellales</taxon>
        <taxon>Cryptococcaceae</taxon>
        <taxon>Cryptococcus</taxon>
    </lineage>
</organism>
<keyword evidence="3" id="KW-1185">Reference proteome</keyword>
<dbReference type="Proteomes" id="UP000094043">
    <property type="component" value="Chromosome 3"/>
</dbReference>
<evidence type="ECO:0000256" key="1">
    <source>
        <dbReference type="SAM" id="MobiDB-lite"/>
    </source>
</evidence>
<evidence type="ECO:0000313" key="2">
    <source>
        <dbReference type="EMBL" id="WVN87845.1"/>
    </source>
</evidence>
<dbReference type="EMBL" id="CP143786">
    <property type="protein sequence ID" value="WVN87845.1"/>
    <property type="molecule type" value="Genomic_DNA"/>
</dbReference>
<accession>A0AAJ8JSV3</accession>
<dbReference type="PANTHER" id="PTHR28027:SF1">
    <property type="entry name" value="CAMP INDEPENDENT REGULATORY PROTEIN (AFU_ORTHOLOGUE AFUA_3G09640)"/>
    <property type="match status" value="1"/>
</dbReference>
<dbReference type="GO" id="GO:0003677">
    <property type="term" value="F:DNA binding"/>
    <property type="evidence" value="ECO:0007669"/>
    <property type="project" value="TreeGrafter"/>
</dbReference>
<protein>
    <recommendedName>
        <fullName evidence="4">cAMP-independent regulatory protein pac2</fullName>
    </recommendedName>
</protein>
<reference evidence="2" key="2">
    <citation type="journal article" date="2022" name="Elife">
        <title>Obligate sexual reproduction of a homothallic fungus closely related to the Cryptococcus pathogenic species complex.</title>
        <authorList>
            <person name="Passer A.R."/>
            <person name="Clancey S.A."/>
            <person name="Shea T."/>
            <person name="David-Palma M."/>
            <person name="Averette A.F."/>
            <person name="Boekhout T."/>
            <person name="Porcel B.M."/>
            <person name="Nowrousian M."/>
            <person name="Cuomo C.A."/>
            <person name="Sun S."/>
            <person name="Heitman J."/>
            <person name="Coelho M.A."/>
        </authorList>
    </citation>
    <scope>NUCLEOTIDE SEQUENCE</scope>
    <source>
        <strain evidence="2">CBS 7841</strain>
    </source>
</reference>
<dbReference type="RefSeq" id="XP_066068545.1">
    <property type="nucleotide sequence ID" value="XM_066212448.1"/>
</dbReference>